<evidence type="ECO:0008006" key="5">
    <source>
        <dbReference type="Google" id="ProtNLM"/>
    </source>
</evidence>
<dbReference type="PANTHER" id="PTHR22761">
    <property type="entry name" value="CHARGED MULTIVESICULAR BODY PROTEIN"/>
    <property type="match status" value="1"/>
</dbReference>
<dbReference type="GO" id="GO:0009898">
    <property type="term" value="C:cytoplasmic side of plasma membrane"/>
    <property type="evidence" value="ECO:0007669"/>
    <property type="project" value="TreeGrafter"/>
</dbReference>
<protein>
    <recommendedName>
        <fullName evidence="5">Snf7-domain-containing protein</fullName>
    </recommendedName>
</protein>
<dbReference type="EMBL" id="BFAD01000004">
    <property type="protein sequence ID" value="GBE82176.1"/>
    <property type="molecule type" value="Genomic_DNA"/>
</dbReference>
<dbReference type="RefSeq" id="XP_027613089.1">
    <property type="nucleotide sequence ID" value="XM_027757288.1"/>
</dbReference>
<gene>
    <name evidence="3" type="ORF">SCP_0405560</name>
</gene>
<proteinExistence type="predicted"/>
<reference evidence="3 4" key="1">
    <citation type="journal article" date="2018" name="Sci. Rep.">
        <title>Genome sequence of the cauliflower mushroom Sparassis crispa (Hanabiratake) and its association with beneficial usage.</title>
        <authorList>
            <person name="Kiyama R."/>
            <person name="Furutani Y."/>
            <person name="Kawaguchi K."/>
            <person name="Nakanishi T."/>
        </authorList>
    </citation>
    <scope>NUCLEOTIDE SEQUENCE [LARGE SCALE GENOMIC DNA]</scope>
</reference>
<dbReference type="Pfam" id="PF25880">
    <property type="entry name" value="WHD_CHMP7_1st"/>
    <property type="match status" value="1"/>
</dbReference>
<evidence type="ECO:0000256" key="1">
    <source>
        <dbReference type="SAM" id="Coils"/>
    </source>
</evidence>
<dbReference type="Proteomes" id="UP000287166">
    <property type="component" value="Unassembled WGS sequence"/>
</dbReference>
<dbReference type="InterPro" id="IPR005024">
    <property type="entry name" value="Snf7_fam"/>
</dbReference>
<keyword evidence="1" id="KW-0175">Coiled coil</keyword>
<dbReference type="GO" id="GO:0006900">
    <property type="term" value="P:vesicle budding from membrane"/>
    <property type="evidence" value="ECO:0007669"/>
    <property type="project" value="TreeGrafter"/>
</dbReference>
<dbReference type="OrthoDB" id="10250120at2759"/>
<dbReference type="FunCoup" id="A0A401GJ21">
    <property type="interactions" value="60"/>
</dbReference>
<dbReference type="GeneID" id="38779093"/>
<keyword evidence="4" id="KW-1185">Reference proteome</keyword>
<dbReference type="GO" id="GO:0032511">
    <property type="term" value="P:late endosome to vacuole transport via multivesicular body sorting pathway"/>
    <property type="evidence" value="ECO:0007669"/>
    <property type="project" value="TreeGrafter"/>
</dbReference>
<dbReference type="PANTHER" id="PTHR22761:SF96">
    <property type="entry name" value="BCDNA.GH08385"/>
    <property type="match status" value="1"/>
</dbReference>
<dbReference type="STRING" id="139825.A0A401GJ21"/>
<dbReference type="Pfam" id="PF03357">
    <property type="entry name" value="Snf7"/>
    <property type="match status" value="1"/>
</dbReference>
<dbReference type="GO" id="GO:0000815">
    <property type="term" value="C:ESCRT III complex"/>
    <property type="evidence" value="ECO:0007669"/>
    <property type="project" value="TreeGrafter"/>
</dbReference>
<accession>A0A401GJ21</accession>
<name>A0A401GJ21_9APHY</name>
<evidence type="ECO:0000313" key="3">
    <source>
        <dbReference type="EMBL" id="GBE82176.1"/>
    </source>
</evidence>
<evidence type="ECO:0000256" key="2">
    <source>
        <dbReference type="SAM" id="MobiDB-lite"/>
    </source>
</evidence>
<feature type="coiled-coil region" evidence="1">
    <location>
        <begin position="271"/>
        <end position="305"/>
    </location>
</feature>
<feature type="region of interest" description="Disordered" evidence="2">
    <location>
        <begin position="433"/>
        <end position="485"/>
    </location>
</feature>
<dbReference type="InParanoid" id="A0A401GJ21"/>
<dbReference type="AlphaFoldDB" id="A0A401GJ21"/>
<dbReference type="GO" id="GO:0005771">
    <property type="term" value="C:multivesicular body"/>
    <property type="evidence" value="ECO:0007669"/>
    <property type="project" value="TreeGrafter"/>
</dbReference>
<feature type="compositionally biased region" description="Basic and acidic residues" evidence="2">
    <location>
        <begin position="437"/>
        <end position="450"/>
    </location>
</feature>
<evidence type="ECO:0000313" key="4">
    <source>
        <dbReference type="Proteomes" id="UP000287166"/>
    </source>
</evidence>
<organism evidence="3 4">
    <name type="scientific">Sparassis crispa</name>
    <dbReference type="NCBI Taxonomy" id="139825"/>
    <lineage>
        <taxon>Eukaryota</taxon>
        <taxon>Fungi</taxon>
        <taxon>Dikarya</taxon>
        <taxon>Basidiomycota</taxon>
        <taxon>Agaricomycotina</taxon>
        <taxon>Agaricomycetes</taxon>
        <taxon>Polyporales</taxon>
        <taxon>Sparassidaceae</taxon>
        <taxon>Sparassis</taxon>
    </lineage>
</organism>
<sequence length="485" mass="53714">MPAPSADRLSSLETYASASVPRLKSLYSDFTRQKNSNPTAYTSNVEWWRRTLEALVAKGWMSRQHAHPANPDRLILHAVGPSIAEEFRVEGVGKPLSLPTVIAELCSTKVYYSLPEFLTAPQSIYDAGSLPFRIASYMVGKPLWWALQQLNVVGSEDAVGGHASDAERWKKVKGDYVILSLLERAAVNVIQRQRNKSGVSLADSLYNTDSFREEFAGHALDGCVLSDLDLKVLAKYLERDKRVLAVQKEVIKFSNADGEQQPEITAIDSGVLELKIGVDKLKAQIDNIQARIDERSQQISSALRQKRKEVAMSHLRARKQWEDLLRKRLGSLETLQSTLIRVETSAGDIEIMKSYESSTATLRAILAHPSLQRDKIDETLDAMTSANIDARELDDAIRMGVDMVQPDADIDEAELEDELKALVKEAEGQKLATAAAERARQEEENRRALEARLVSSPLVAPSHTPDEPEADTSPSRGGELHAPVA</sequence>
<comment type="caution">
    <text evidence="3">The sequence shown here is derived from an EMBL/GenBank/DDBJ whole genome shotgun (WGS) entry which is preliminary data.</text>
</comment>